<evidence type="ECO:0000259" key="1">
    <source>
        <dbReference type="Pfam" id="PF13649"/>
    </source>
</evidence>
<name>A0A1H2KRD8_9ACTN</name>
<dbReference type="RefSeq" id="WP_052762536.1">
    <property type="nucleotide sequence ID" value="NZ_KQ061231.1"/>
</dbReference>
<gene>
    <name evidence="2" type="ORF">SAMN04488563_4147</name>
</gene>
<keyword evidence="2" id="KW-0808">Transferase</keyword>
<dbReference type="Pfam" id="PF13649">
    <property type="entry name" value="Methyltransf_25"/>
    <property type="match status" value="1"/>
</dbReference>
<proteinExistence type="predicted"/>
<dbReference type="InterPro" id="IPR041698">
    <property type="entry name" value="Methyltransf_25"/>
</dbReference>
<dbReference type="CDD" id="cd02440">
    <property type="entry name" value="AdoMet_MTases"/>
    <property type="match status" value="1"/>
</dbReference>
<protein>
    <submittedName>
        <fullName evidence="2">Methyltransferase domain-containing protein</fullName>
    </submittedName>
</protein>
<organism evidence="2 3">
    <name type="scientific">Jiangella alkaliphila</name>
    <dbReference type="NCBI Taxonomy" id="419479"/>
    <lineage>
        <taxon>Bacteria</taxon>
        <taxon>Bacillati</taxon>
        <taxon>Actinomycetota</taxon>
        <taxon>Actinomycetes</taxon>
        <taxon>Jiangellales</taxon>
        <taxon>Jiangellaceae</taxon>
        <taxon>Jiangella</taxon>
    </lineage>
</organism>
<dbReference type="GO" id="GO:0008168">
    <property type="term" value="F:methyltransferase activity"/>
    <property type="evidence" value="ECO:0007669"/>
    <property type="project" value="UniProtKB-KW"/>
</dbReference>
<dbReference type="InterPro" id="IPR029063">
    <property type="entry name" value="SAM-dependent_MTases_sf"/>
</dbReference>
<evidence type="ECO:0000313" key="2">
    <source>
        <dbReference type="EMBL" id="SDU71095.1"/>
    </source>
</evidence>
<dbReference type="STRING" id="419479.SAMN04488563_4147"/>
<reference evidence="3" key="1">
    <citation type="submission" date="2016-10" db="EMBL/GenBank/DDBJ databases">
        <authorList>
            <person name="Varghese N."/>
            <person name="Submissions S."/>
        </authorList>
    </citation>
    <scope>NUCLEOTIDE SEQUENCE [LARGE SCALE GENOMIC DNA]</scope>
    <source>
        <strain evidence="3">DSM 45079</strain>
    </source>
</reference>
<dbReference type="OrthoDB" id="7062303at2"/>
<accession>A0A1H2KRD8</accession>
<dbReference type="EMBL" id="LT629791">
    <property type="protein sequence ID" value="SDU71095.1"/>
    <property type="molecule type" value="Genomic_DNA"/>
</dbReference>
<sequence length="220" mass="23323">MDTAQDFVSTDGSPLALYLAIPAGTAPTIVHDAVPAGSSILELGSGPGRLTRVLVAYGHPVTAVDDSQEMLDHVTGARRVRADLHEIDLGETFDVVLGASHLINQPDPAARAALLRVCRQHVAGDGVVLLERYPRDWAANARDAENEAGPVRLTLEAGEYAGGVRSAAMTYRLGTRSWRQEFTATDVGDDQLTAEAAAAGLAFDGVLDDAGTWVRLRPQD</sequence>
<dbReference type="SUPFAM" id="SSF53335">
    <property type="entry name" value="S-adenosyl-L-methionine-dependent methyltransferases"/>
    <property type="match status" value="1"/>
</dbReference>
<feature type="domain" description="Methyltransferase" evidence="1">
    <location>
        <begin position="40"/>
        <end position="121"/>
    </location>
</feature>
<keyword evidence="3" id="KW-1185">Reference proteome</keyword>
<dbReference type="Gene3D" id="3.40.50.150">
    <property type="entry name" value="Vaccinia Virus protein VP39"/>
    <property type="match status" value="1"/>
</dbReference>
<dbReference type="AlphaFoldDB" id="A0A1H2KRD8"/>
<evidence type="ECO:0000313" key="3">
    <source>
        <dbReference type="Proteomes" id="UP000182977"/>
    </source>
</evidence>
<dbReference type="Proteomes" id="UP000182977">
    <property type="component" value="Chromosome I"/>
</dbReference>
<keyword evidence="2" id="KW-0489">Methyltransferase</keyword>
<dbReference type="GO" id="GO:0032259">
    <property type="term" value="P:methylation"/>
    <property type="evidence" value="ECO:0007669"/>
    <property type="project" value="UniProtKB-KW"/>
</dbReference>